<evidence type="ECO:0000256" key="14">
    <source>
        <dbReference type="ARBA" id="ARBA00023242"/>
    </source>
</evidence>
<evidence type="ECO:0000256" key="16">
    <source>
        <dbReference type="PIRNR" id="PIRNR000882"/>
    </source>
</evidence>
<comment type="subcellular location">
    <subcellularLocation>
        <location evidence="3">Chromosome</location>
    </subcellularLocation>
    <subcellularLocation>
        <location evidence="2 16">Nucleus</location>
    </subcellularLocation>
</comment>
<dbReference type="Pfam" id="PF00149">
    <property type="entry name" value="Metallophos"/>
    <property type="match status" value="1"/>
</dbReference>
<evidence type="ECO:0000256" key="5">
    <source>
        <dbReference type="ARBA" id="ARBA00022454"/>
    </source>
</evidence>
<feature type="compositionally biased region" description="Polar residues" evidence="19">
    <location>
        <begin position="552"/>
        <end position="563"/>
    </location>
</feature>
<organism evidence="22">
    <name type="scientific">Homalodisca liturata</name>
    <dbReference type="NCBI Taxonomy" id="320908"/>
    <lineage>
        <taxon>Eukaryota</taxon>
        <taxon>Metazoa</taxon>
        <taxon>Ecdysozoa</taxon>
        <taxon>Arthropoda</taxon>
        <taxon>Hexapoda</taxon>
        <taxon>Insecta</taxon>
        <taxon>Pterygota</taxon>
        <taxon>Neoptera</taxon>
        <taxon>Paraneoptera</taxon>
        <taxon>Hemiptera</taxon>
        <taxon>Auchenorrhyncha</taxon>
        <taxon>Membracoidea</taxon>
        <taxon>Cicadellidae</taxon>
        <taxon>Cicadellinae</taxon>
        <taxon>Proconiini</taxon>
        <taxon>Homalodisca</taxon>
    </lineage>
</organism>
<evidence type="ECO:0000313" key="25">
    <source>
        <dbReference type="EMBL" id="JAS86141.1"/>
    </source>
</evidence>
<dbReference type="SUPFAM" id="SSF56300">
    <property type="entry name" value="Metallo-dependent phosphatases"/>
    <property type="match status" value="1"/>
</dbReference>
<evidence type="ECO:0000256" key="12">
    <source>
        <dbReference type="ARBA" id="ARBA00023204"/>
    </source>
</evidence>
<dbReference type="GO" id="GO:0035861">
    <property type="term" value="C:site of double-strand break"/>
    <property type="evidence" value="ECO:0007669"/>
    <property type="project" value="TreeGrafter"/>
</dbReference>
<dbReference type="GO" id="GO:0030870">
    <property type="term" value="C:Mre11 complex"/>
    <property type="evidence" value="ECO:0007669"/>
    <property type="project" value="UniProtKB-UniRule"/>
</dbReference>
<comment type="cofactor">
    <cofactor evidence="1 16">
        <name>Mn(2+)</name>
        <dbReference type="ChEBI" id="CHEBI:29035"/>
    </cofactor>
</comment>
<dbReference type="NCBIfam" id="TIGR00583">
    <property type="entry name" value="mre11"/>
    <property type="match status" value="1"/>
</dbReference>
<evidence type="ECO:0000313" key="27">
    <source>
        <dbReference type="EMBL" id="JAS98030.1"/>
    </source>
</evidence>
<dbReference type="PANTHER" id="PTHR10139">
    <property type="entry name" value="DOUBLE-STRAND BREAK REPAIR PROTEIN MRE11"/>
    <property type="match status" value="1"/>
</dbReference>
<dbReference type="GO" id="GO:0000723">
    <property type="term" value="P:telomere maintenance"/>
    <property type="evidence" value="ECO:0007669"/>
    <property type="project" value="TreeGrafter"/>
</dbReference>
<dbReference type="PANTHER" id="PTHR10139:SF1">
    <property type="entry name" value="DOUBLE-STRAND BREAK REPAIR PROTEIN MRE11"/>
    <property type="match status" value="1"/>
</dbReference>
<feature type="compositionally biased region" description="Basic and acidic residues" evidence="19">
    <location>
        <begin position="516"/>
        <end position="531"/>
    </location>
</feature>
<dbReference type="InterPro" id="IPR029052">
    <property type="entry name" value="Metallo-depent_PP-like"/>
</dbReference>
<feature type="domain" description="Mre11 DNA-binding" evidence="20">
    <location>
        <begin position="292"/>
        <end position="465"/>
    </location>
</feature>
<evidence type="ECO:0000256" key="10">
    <source>
        <dbReference type="ARBA" id="ARBA00022801"/>
    </source>
</evidence>
<dbReference type="EMBL" id="GECU01021565">
    <property type="protein sequence ID" value="JAS86141.1"/>
    <property type="molecule type" value="Transcribed_RNA"/>
</dbReference>
<dbReference type="EMBL" id="GECU01027789">
    <property type="protein sequence ID" value="JAS79917.1"/>
    <property type="molecule type" value="Transcribed_RNA"/>
</dbReference>
<evidence type="ECO:0000313" key="23">
    <source>
        <dbReference type="EMBL" id="JAS79917.1"/>
    </source>
</evidence>
<dbReference type="InterPro" id="IPR004843">
    <property type="entry name" value="Calcineurin-like_PHP"/>
</dbReference>
<keyword evidence="11 16" id="KW-0269">Exonuclease</keyword>
<name>A0A1B6HCZ2_9HEMI</name>
<comment type="similarity">
    <text evidence="4 16 18">Belongs to the MRE11/RAD32 family.</text>
</comment>
<comment type="function">
    <text evidence="16">Core component of the MRN complex, which plays a central role in double-strand break (DSB) repair, DNA recombination, maintenance of telomere integrity and meiosis. The MRN complex is involved in the repair of DNA double-strand breaks (DSBs) via homologous recombination (HR), an error-free mechanism which primarily occurs during S and G2 phases. The complex (1) mediates the end resection of damaged DNA, which generates proper single-stranded DNA, a key initial steps in HR, and is (2) required for the recruitment of other repair factors and efficient activation of ATM and ATR upon DNA damage. Within the MRN complex, MRE11 possesses both single-strand endonuclease activity and double-strand-specific 3'-5' exonuclease activity. MRE11 first endonucleolytically cleaves the 5' strand at DNA DSB ends to prevent non-homologous end joining (NHEJ) and licence HR. It then generates a single-stranded DNA gap via 3' to 5' exonucleolytic degradation, which is required for single-strand invasion and recombination.</text>
</comment>
<sequence>MDSDHNPDNVFNILVASDVHLGYGEKDPIRGDDSFNTFEEILQLADQREVDLILLGGDLFHDNKPSPQCIHRCMTLLRRYCLGDRPVAVEFLSDQAENFQHCMNPVVNYEDPNLNISIPVYSIHGNHDDPSGFGRIATLDLLSASGLINYFGKWTDLTQIHISPLLLQKGTSRLAIYGLSYIKDERLSRLYRDRKVTMLRPKEYVEDWFNIMVLHQNRVMRGANNYLPETAIDKFVDLVIWGHEHECRVDPELNPEQGFYVIQPGSPVATSLCEGEAIEKFVTILNIHKKEFNVEKIKLKTVRPFVMDSLNISNCTLNRTDGLLSDEVQLYLTERVEDLVRRSQDQLTGHRKQPTLPLIRLRVTYSEEMEYFNPIRFGQQFSDKVANPMDMILLKRERKEKKVKSEDLLDKDAIRNTIDNDEEAVGDEWGSRAETVVERYFSEGGDAKQLRVLSVRGLAEAVKRFIDKGDNDAISDITNYQIKKTIKYIQDKKIVADEDTVTEEIENFRIHRLNRSEEETRDAETVLDNRNRNATNGNAEAAIVSDSDSDGPATNGNVPKTSLPSTSRGGRGAARGRGRGSRGSSNSPARGRGSRGGRGARGANTSGNIKEALAVQRTSSRAKPSKVMYISDESD</sequence>
<dbReference type="InterPro" id="IPR007281">
    <property type="entry name" value="Mre11_DNA-bd"/>
</dbReference>
<dbReference type="GO" id="GO:0042138">
    <property type="term" value="P:meiotic DNA double-strand break formation"/>
    <property type="evidence" value="ECO:0007669"/>
    <property type="project" value="TreeGrafter"/>
</dbReference>
<dbReference type="GO" id="GO:0031573">
    <property type="term" value="P:mitotic intra-S DNA damage checkpoint signaling"/>
    <property type="evidence" value="ECO:0007669"/>
    <property type="project" value="TreeGrafter"/>
</dbReference>
<feature type="active site" description="Proton donor" evidence="17">
    <location>
        <position position="127"/>
    </location>
</feature>
<evidence type="ECO:0000313" key="26">
    <source>
        <dbReference type="EMBL" id="JAS92685.1"/>
    </source>
</evidence>
<dbReference type="GO" id="GO:0097552">
    <property type="term" value="P:mitochondrial double-strand break repair via homologous recombination"/>
    <property type="evidence" value="ECO:0007669"/>
    <property type="project" value="TreeGrafter"/>
</dbReference>
<evidence type="ECO:0000313" key="21">
    <source>
        <dbReference type="EMBL" id="JAS72399.1"/>
    </source>
</evidence>
<dbReference type="Gene3D" id="3.60.21.10">
    <property type="match status" value="1"/>
</dbReference>
<dbReference type="EMBL" id="GECU01035307">
    <property type="protein sequence ID" value="JAS72399.1"/>
    <property type="molecule type" value="Transcribed_RNA"/>
</dbReference>
<feature type="compositionally biased region" description="Low complexity" evidence="19">
    <location>
        <begin position="582"/>
        <end position="591"/>
    </location>
</feature>
<evidence type="ECO:0000256" key="17">
    <source>
        <dbReference type="PIRSR" id="PIRSR000882-1"/>
    </source>
</evidence>
<dbReference type="InterPro" id="IPR038487">
    <property type="entry name" value="Mre11_capping_dom"/>
</dbReference>
<gene>
    <name evidence="26" type="ORF">g.49991</name>
    <name evidence="27" type="ORF">g.49994</name>
    <name evidence="25" type="ORF">g.49999</name>
    <name evidence="24" type="ORF">g.50002</name>
    <name evidence="23" type="ORF">g.50005</name>
    <name evidence="21" type="ORF">g.50008</name>
    <name evidence="22" type="ORF">g.50011</name>
</gene>
<dbReference type="GO" id="GO:0000724">
    <property type="term" value="P:double-strand break repair via homologous recombination"/>
    <property type="evidence" value="ECO:0007669"/>
    <property type="project" value="TreeGrafter"/>
</dbReference>
<dbReference type="CDD" id="cd00840">
    <property type="entry name" value="MPP_Mre11_N"/>
    <property type="match status" value="1"/>
</dbReference>
<evidence type="ECO:0000256" key="15">
    <source>
        <dbReference type="ARBA" id="ARBA00023254"/>
    </source>
</evidence>
<dbReference type="Pfam" id="PF04152">
    <property type="entry name" value="Mre11_DNA_bind"/>
    <property type="match status" value="1"/>
</dbReference>
<evidence type="ECO:0000256" key="9">
    <source>
        <dbReference type="ARBA" id="ARBA00022763"/>
    </source>
</evidence>
<keyword evidence="10 16" id="KW-0378">Hydrolase</keyword>
<dbReference type="FunFam" id="3.60.21.10:FF:000011">
    <property type="entry name" value="Double-strand break repair protein"/>
    <property type="match status" value="1"/>
</dbReference>
<protein>
    <recommendedName>
        <fullName evidence="16">Double-strand break repair protein</fullName>
    </recommendedName>
</protein>
<keyword evidence="13 16" id="KW-0464">Manganese</keyword>
<keyword evidence="15 16" id="KW-0469">Meiosis</keyword>
<dbReference type="GO" id="GO:0030145">
    <property type="term" value="F:manganese ion binding"/>
    <property type="evidence" value="ECO:0007669"/>
    <property type="project" value="UniProtKB-UniRule"/>
</dbReference>
<keyword evidence="5" id="KW-0158">Chromosome</keyword>
<evidence type="ECO:0000256" key="19">
    <source>
        <dbReference type="SAM" id="MobiDB-lite"/>
    </source>
</evidence>
<dbReference type="AlphaFoldDB" id="A0A1B6HCZ2"/>
<evidence type="ECO:0000256" key="1">
    <source>
        <dbReference type="ARBA" id="ARBA00001936"/>
    </source>
</evidence>
<evidence type="ECO:0000256" key="2">
    <source>
        <dbReference type="ARBA" id="ARBA00004123"/>
    </source>
</evidence>
<dbReference type="EMBL" id="GECU01009676">
    <property type="protein sequence ID" value="JAS98030.1"/>
    <property type="molecule type" value="Transcribed_RNA"/>
</dbReference>
<evidence type="ECO:0000256" key="11">
    <source>
        <dbReference type="ARBA" id="ARBA00022839"/>
    </source>
</evidence>
<accession>A0A1B6HCZ2</accession>
<evidence type="ECO:0000259" key="20">
    <source>
        <dbReference type="SMART" id="SM01347"/>
    </source>
</evidence>
<evidence type="ECO:0000256" key="3">
    <source>
        <dbReference type="ARBA" id="ARBA00004286"/>
    </source>
</evidence>
<dbReference type="GO" id="GO:0000014">
    <property type="term" value="F:single-stranded DNA endodeoxyribonuclease activity"/>
    <property type="evidence" value="ECO:0007669"/>
    <property type="project" value="TreeGrafter"/>
</dbReference>
<dbReference type="EMBL" id="GECU01025812">
    <property type="protein sequence ID" value="JAS81894.1"/>
    <property type="molecule type" value="Transcribed_RNA"/>
</dbReference>
<reference evidence="22" key="1">
    <citation type="submission" date="2015-11" db="EMBL/GenBank/DDBJ databases">
        <title>De novo transcriptome assembly of four potential Pierce s Disease insect vectors from Arizona vineyards.</title>
        <authorList>
            <person name="Tassone E.E."/>
        </authorList>
    </citation>
    <scope>NUCLEOTIDE SEQUENCE</scope>
</reference>
<dbReference type="InterPro" id="IPR041796">
    <property type="entry name" value="Mre11_N"/>
</dbReference>
<keyword evidence="14 16" id="KW-0539">Nucleus</keyword>
<evidence type="ECO:0000256" key="4">
    <source>
        <dbReference type="ARBA" id="ARBA00009028"/>
    </source>
</evidence>
<evidence type="ECO:0000256" key="7">
    <source>
        <dbReference type="ARBA" id="ARBA00022723"/>
    </source>
</evidence>
<dbReference type="EMBL" id="GECU01015021">
    <property type="protein sequence ID" value="JAS92685.1"/>
    <property type="molecule type" value="Transcribed_RNA"/>
</dbReference>
<evidence type="ECO:0000313" key="24">
    <source>
        <dbReference type="EMBL" id="JAS81894.1"/>
    </source>
</evidence>
<keyword evidence="9 16" id="KW-0227">DNA damage</keyword>
<keyword evidence="6 16" id="KW-0540">Nuclease</keyword>
<dbReference type="SMART" id="SM01347">
    <property type="entry name" value="Mre11_DNA_bind"/>
    <property type="match status" value="1"/>
</dbReference>
<evidence type="ECO:0000313" key="22">
    <source>
        <dbReference type="EMBL" id="JAS72560.1"/>
    </source>
</evidence>
<evidence type="ECO:0000256" key="13">
    <source>
        <dbReference type="ARBA" id="ARBA00023211"/>
    </source>
</evidence>
<keyword evidence="7" id="KW-0479">Metal-binding</keyword>
<keyword evidence="8 16" id="KW-0255">Endonuclease</keyword>
<dbReference type="GO" id="GO:0008296">
    <property type="term" value="F:3'-5'-DNA exonuclease activity"/>
    <property type="evidence" value="ECO:0007669"/>
    <property type="project" value="InterPro"/>
</dbReference>
<keyword evidence="12 16" id="KW-0234">DNA repair</keyword>
<dbReference type="EMBL" id="GECU01035146">
    <property type="protein sequence ID" value="JAS72560.1"/>
    <property type="molecule type" value="Transcribed_RNA"/>
</dbReference>
<dbReference type="InterPro" id="IPR003701">
    <property type="entry name" value="Mre11"/>
</dbReference>
<dbReference type="PIRSF" id="PIRSF000882">
    <property type="entry name" value="DSB_repair_MRE11"/>
    <property type="match status" value="1"/>
</dbReference>
<dbReference type="GO" id="GO:0006303">
    <property type="term" value="P:double-strand break repair via nonhomologous end joining"/>
    <property type="evidence" value="ECO:0007669"/>
    <property type="project" value="TreeGrafter"/>
</dbReference>
<evidence type="ECO:0000256" key="6">
    <source>
        <dbReference type="ARBA" id="ARBA00022722"/>
    </source>
</evidence>
<dbReference type="GO" id="GO:0007095">
    <property type="term" value="P:mitotic G2 DNA damage checkpoint signaling"/>
    <property type="evidence" value="ECO:0007669"/>
    <property type="project" value="TreeGrafter"/>
</dbReference>
<proteinExistence type="inferred from homology"/>
<evidence type="ECO:0000256" key="8">
    <source>
        <dbReference type="ARBA" id="ARBA00022759"/>
    </source>
</evidence>
<dbReference type="Gene3D" id="3.30.110.110">
    <property type="entry name" value="Mre11, capping domain"/>
    <property type="match status" value="1"/>
</dbReference>
<feature type="region of interest" description="Disordered" evidence="19">
    <location>
        <begin position="516"/>
        <end position="635"/>
    </location>
</feature>
<evidence type="ECO:0000256" key="18">
    <source>
        <dbReference type="RuleBase" id="RU003447"/>
    </source>
</evidence>